<keyword evidence="4" id="KW-1003">Cell membrane</keyword>
<evidence type="ECO:0000259" key="10">
    <source>
        <dbReference type="PROSITE" id="PS50928"/>
    </source>
</evidence>
<keyword evidence="3 9" id="KW-0813">Transport</keyword>
<dbReference type="Gene3D" id="1.10.3720.10">
    <property type="entry name" value="MetI-like"/>
    <property type="match status" value="1"/>
</dbReference>
<evidence type="ECO:0000256" key="7">
    <source>
        <dbReference type="ARBA" id="ARBA00022989"/>
    </source>
</evidence>
<evidence type="ECO:0000256" key="3">
    <source>
        <dbReference type="ARBA" id="ARBA00022448"/>
    </source>
</evidence>
<name>A0ABQ6C337_9BURK</name>
<dbReference type="NCBIfam" id="TIGR03004">
    <property type="entry name" value="ectoine_ehuC"/>
    <property type="match status" value="1"/>
</dbReference>
<evidence type="ECO:0000256" key="2">
    <source>
        <dbReference type="ARBA" id="ARBA00010072"/>
    </source>
</evidence>
<dbReference type="SUPFAM" id="SSF161098">
    <property type="entry name" value="MetI-like"/>
    <property type="match status" value="1"/>
</dbReference>
<dbReference type="PANTHER" id="PTHR30614:SF0">
    <property type="entry name" value="L-CYSTINE TRANSPORT SYSTEM PERMEASE PROTEIN TCYL"/>
    <property type="match status" value="1"/>
</dbReference>
<proteinExistence type="inferred from homology"/>
<feature type="transmembrane region" description="Helical" evidence="9">
    <location>
        <begin position="52"/>
        <end position="72"/>
    </location>
</feature>
<dbReference type="EMBL" id="BSPB01000009">
    <property type="protein sequence ID" value="GLS14149.1"/>
    <property type="molecule type" value="Genomic_DNA"/>
</dbReference>
<sequence>MAGSAPPHRPQALLLATGLLAFAAGLVVASFAGFRDFLPELLRGARVTVTVALGGAVVAVAAALTAGLLRLYGPRPLRWLATAYIETFRGTSALVQLFWLFFVLPHFGITLGPMAVGITALGLNIGAYGAEVVRGAIGAVPRGQWEAARALNLSQAQTLRRIVLPQALVAMIPPWGNLLIELLKATSLVSLITLADLSFKAQQINQNTLRTAEVFGLVLLMYLALSTLITLGMRALERRAARGLRRGRAA</sequence>
<dbReference type="PANTHER" id="PTHR30614">
    <property type="entry name" value="MEMBRANE COMPONENT OF AMINO ACID ABC TRANSPORTER"/>
    <property type="match status" value="1"/>
</dbReference>
<comment type="subcellular location">
    <subcellularLocation>
        <location evidence="1">Cell inner membrane</location>
        <topology evidence="1">Multi-pass membrane protein</topology>
    </subcellularLocation>
    <subcellularLocation>
        <location evidence="9">Cell membrane</location>
        <topology evidence="9">Multi-pass membrane protein</topology>
    </subcellularLocation>
</comment>
<evidence type="ECO:0000256" key="8">
    <source>
        <dbReference type="ARBA" id="ARBA00023136"/>
    </source>
</evidence>
<dbReference type="CDD" id="cd06261">
    <property type="entry name" value="TM_PBP2"/>
    <property type="match status" value="1"/>
</dbReference>
<keyword evidence="6" id="KW-0029">Amino-acid transport</keyword>
<feature type="domain" description="ABC transmembrane type-1" evidence="10">
    <location>
        <begin position="45"/>
        <end position="230"/>
    </location>
</feature>
<dbReference type="PROSITE" id="PS50928">
    <property type="entry name" value="ABC_TM1"/>
    <property type="match status" value="1"/>
</dbReference>
<evidence type="ECO:0000313" key="11">
    <source>
        <dbReference type="EMBL" id="GLS14149.1"/>
    </source>
</evidence>
<keyword evidence="7 9" id="KW-1133">Transmembrane helix</keyword>
<dbReference type="InterPro" id="IPR014342">
    <property type="entry name" value="Ectoine_EhuC"/>
</dbReference>
<evidence type="ECO:0000313" key="12">
    <source>
        <dbReference type="Proteomes" id="UP001156903"/>
    </source>
</evidence>
<dbReference type="InterPro" id="IPR043429">
    <property type="entry name" value="ArtM/GltK/GlnP/TcyL/YhdX-like"/>
</dbReference>
<evidence type="ECO:0000256" key="5">
    <source>
        <dbReference type="ARBA" id="ARBA00022692"/>
    </source>
</evidence>
<organism evidence="11 12">
    <name type="scientific">Hydrogenophaga electricum</name>
    <dbReference type="NCBI Taxonomy" id="1230953"/>
    <lineage>
        <taxon>Bacteria</taxon>
        <taxon>Pseudomonadati</taxon>
        <taxon>Pseudomonadota</taxon>
        <taxon>Betaproteobacteria</taxon>
        <taxon>Burkholderiales</taxon>
        <taxon>Comamonadaceae</taxon>
        <taxon>Hydrogenophaga</taxon>
    </lineage>
</organism>
<feature type="transmembrane region" description="Helical" evidence="9">
    <location>
        <begin position="214"/>
        <end position="236"/>
    </location>
</feature>
<protein>
    <submittedName>
        <fullName evidence="11">Ectoine/hydroxyectoine ABC transporter permease subunit EhuC</fullName>
    </submittedName>
</protein>
<keyword evidence="12" id="KW-1185">Reference proteome</keyword>
<dbReference type="InterPro" id="IPR010065">
    <property type="entry name" value="AA_ABC_transptr_permease_3TM"/>
</dbReference>
<accession>A0ABQ6C337</accession>
<dbReference type="RefSeq" id="WP_234266391.1">
    <property type="nucleotide sequence ID" value="NZ_BSPB01000009.1"/>
</dbReference>
<keyword evidence="5 9" id="KW-0812">Transmembrane</keyword>
<comment type="similarity">
    <text evidence="2">Belongs to the binding-protein-dependent transport system permease family. HisMQ subfamily.</text>
</comment>
<gene>
    <name evidence="11" type="ORF">GCM10007935_15800</name>
</gene>
<dbReference type="Pfam" id="PF00528">
    <property type="entry name" value="BPD_transp_1"/>
    <property type="match status" value="1"/>
</dbReference>
<dbReference type="InterPro" id="IPR035906">
    <property type="entry name" value="MetI-like_sf"/>
</dbReference>
<dbReference type="InterPro" id="IPR000515">
    <property type="entry name" value="MetI-like"/>
</dbReference>
<evidence type="ECO:0000256" key="4">
    <source>
        <dbReference type="ARBA" id="ARBA00022475"/>
    </source>
</evidence>
<evidence type="ECO:0000256" key="1">
    <source>
        <dbReference type="ARBA" id="ARBA00004429"/>
    </source>
</evidence>
<dbReference type="NCBIfam" id="TIGR01726">
    <property type="entry name" value="HEQRo_perm_3TM"/>
    <property type="match status" value="1"/>
</dbReference>
<evidence type="ECO:0000256" key="6">
    <source>
        <dbReference type="ARBA" id="ARBA00022970"/>
    </source>
</evidence>
<feature type="transmembrane region" description="Helical" evidence="9">
    <location>
        <begin position="12"/>
        <end position="32"/>
    </location>
</feature>
<dbReference type="Proteomes" id="UP001156903">
    <property type="component" value="Unassembled WGS sequence"/>
</dbReference>
<reference evidence="12" key="1">
    <citation type="journal article" date="2019" name="Int. J. Syst. Evol. Microbiol.">
        <title>The Global Catalogue of Microorganisms (GCM) 10K type strain sequencing project: providing services to taxonomists for standard genome sequencing and annotation.</title>
        <authorList>
            <consortium name="The Broad Institute Genomics Platform"/>
            <consortium name="The Broad Institute Genome Sequencing Center for Infectious Disease"/>
            <person name="Wu L."/>
            <person name="Ma J."/>
        </authorList>
    </citation>
    <scope>NUCLEOTIDE SEQUENCE [LARGE SCALE GENOMIC DNA]</scope>
    <source>
        <strain evidence="12">NBRC 109341</strain>
    </source>
</reference>
<feature type="transmembrane region" description="Helical" evidence="9">
    <location>
        <begin position="93"/>
        <end position="116"/>
    </location>
</feature>
<comment type="caution">
    <text evidence="11">The sequence shown here is derived from an EMBL/GenBank/DDBJ whole genome shotgun (WGS) entry which is preliminary data.</text>
</comment>
<evidence type="ECO:0000256" key="9">
    <source>
        <dbReference type="RuleBase" id="RU363032"/>
    </source>
</evidence>
<keyword evidence="8 9" id="KW-0472">Membrane</keyword>